<organism evidence="1 2">
    <name type="scientific">Caerostris extrusa</name>
    <name type="common">Bark spider</name>
    <name type="synonym">Caerostris bankana</name>
    <dbReference type="NCBI Taxonomy" id="172846"/>
    <lineage>
        <taxon>Eukaryota</taxon>
        <taxon>Metazoa</taxon>
        <taxon>Ecdysozoa</taxon>
        <taxon>Arthropoda</taxon>
        <taxon>Chelicerata</taxon>
        <taxon>Arachnida</taxon>
        <taxon>Araneae</taxon>
        <taxon>Araneomorphae</taxon>
        <taxon>Entelegynae</taxon>
        <taxon>Araneoidea</taxon>
        <taxon>Araneidae</taxon>
        <taxon>Caerostris</taxon>
    </lineage>
</organism>
<dbReference type="AlphaFoldDB" id="A0AAV4S1G4"/>
<reference evidence="1 2" key="1">
    <citation type="submission" date="2021-06" db="EMBL/GenBank/DDBJ databases">
        <title>Caerostris extrusa draft genome.</title>
        <authorList>
            <person name="Kono N."/>
            <person name="Arakawa K."/>
        </authorList>
    </citation>
    <scope>NUCLEOTIDE SEQUENCE [LARGE SCALE GENOMIC DNA]</scope>
</reference>
<gene>
    <name evidence="1" type="ORF">CEXT_278391</name>
</gene>
<dbReference type="EMBL" id="BPLR01008893">
    <property type="protein sequence ID" value="GIY28003.1"/>
    <property type="molecule type" value="Genomic_DNA"/>
</dbReference>
<sequence>MKYNVIIGRTENAKWISVFSLHSKKQAHLVYASKCILFACLHPRNENFHAKRVFAVRNLEIRGTRKRIFVFEETFYLFDHTGVVETTEFPEPYSEISNFEILGDQTRFANVFAGLLFQIAIRGRDVRGLRFDSAKCEKREGVMKKDTREHLQFSLRVISKK</sequence>
<evidence type="ECO:0000313" key="2">
    <source>
        <dbReference type="Proteomes" id="UP001054945"/>
    </source>
</evidence>
<protein>
    <submittedName>
        <fullName evidence="1">Uncharacterized protein</fullName>
    </submittedName>
</protein>
<name>A0AAV4S1G4_CAEEX</name>
<evidence type="ECO:0000313" key="1">
    <source>
        <dbReference type="EMBL" id="GIY28003.1"/>
    </source>
</evidence>
<dbReference type="Proteomes" id="UP001054945">
    <property type="component" value="Unassembled WGS sequence"/>
</dbReference>
<comment type="caution">
    <text evidence="1">The sequence shown here is derived from an EMBL/GenBank/DDBJ whole genome shotgun (WGS) entry which is preliminary data.</text>
</comment>
<keyword evidence="2" id="KW-1185">Reference proteome</keyword>
<proteinExistence type="predicted"/>
<accession>A0AAV4S1G4</accession>